<dbReference type="AlphaFoldDB" id="A0A1F7Z132"/>
<organism evidence="1 2">
    <name type="scientific">Candidatus Woesebacteria bacterium RIFCSPHIGHO2_02_FULL_39_13</name>
    <dbReference type="NCBI Taxonomy" id="1802505"/>
    <lineage>
        <taxon>Bacteria</taxon>
        <taxon>Candidatus Woeseibacteriota</taxon>
    </lineage>
</organism>
<proteinExistence type="predicted"/>
<evidence type="ECO:0000313" key="2">
    <source>
        <dbReference type="Proteomes" id="UP000177169"/>
    </source>
</evidence>
<dbReference type="Proteomes" id="UP000177169">
    <property type="component" value="Unassembled WGS sequence"/>
</dbReference>
<dbReference type="EMBL" id="MGGR01000020">
    <property type="protein sequence ID" value="OGM33262.1"/>
    <property type="molecule type" value="Genomic_DNA"/>
</dbReference>
<sequence length="672" mass="75219">MKNLSINNSQDELITLFKGVDSLLLKTIPPNKRKDLVNITIKELTVLAESAQPFASKELIKVLSKKSGNLIQSQIFDINALIEFGKKMSGLPPKLKKEVKKLELQEELNHFSRIMGLDTIIAGSQLLPFMNDAAFKACKDFARFMWLVFERRNQKTNFGYKLKTFQGIVETNIQNPVSLISQNKENNFSVLLFAGTNLSKDQENDFQKVTVVLSKFLSTYSLEMAIGLLDYFLFLTKTDLKLGLISAQEISNKQGTSEIKIIGTSGFSLALTTNTTTFKNAIANKTSFDDKTNQPLGSKNAVVVFQKTFSLPSKASAVFLFSSDSTLSKLNNKRLQRVANQKDKKGKIILANNLKNFLQETKENDLMGIVKCGNKSISKDLTSVPLELKDVALSIPNDLVNAKKIVIESAHLHADRESSQTQLNTTLLRNELVMKLQNSGFMGEIEDILMIDDYHVVNRLDYKKYLSELKLNNFTPDFVILESSPVVRAIAIEVLIKLFKTTPNKLEVKGGNLYLKINQNKVIELVEGLGEKDTIGCVLFDAAFSLFKKDIKSATTLFKEVAEADLIDKTDSDLLKFYLKEKDPVKRNEFYGKLNVTLPTLNDLKKSVKTPFLNVLENVSGVEVVNVHEIFYKPQQAKVNALLSMINTKSITSAYINPQANDVLIECSALFG</sequence>
<accession>A0A1F7Z132</accession>
<comment type="caution">
    <text evidence="1">The sequence shown here is derived from an EMBL/GenBank/DDBJ whole genome shotgun (WGS) entry which is preliminary data.</text>
</comment>
<protein>
    <submittedName>
        <fullName evidence="1">Uncharacterized protein</fullName>
    </submittedName>
</protein>
<dbReference type="STRING" id="1802505.A3D01_00540"/>
<gene>
    <name evidence="1" type="ORF">A3D01_00540</name>
</gene>
<name>A0A1F7Z132_9BACT</name>
<evidence type="ECO:0000313" key="1">
    <source>
        <dbReference type="EMBL" id="OGM33262.1"/>
    </source>
</evidence>
<reference evidence="1 2" key="1">
    <citation type="journal article" date="2016" name="Nat. Commun.">
        <title>Thousands of microbial genomes shed light on interconnected biogeochemical processes in an aquifer system.</title>
        <authorList>
            <person name="Anantharaman K."/>
            <person name="Brown C.T."/>
            <person name="Hug L.A."/>
            <person name="Sharon I."/>
            <person name="Castelle C.J."/>
            <person name="Probst A.J."/>
            <person name="Thomas B.C."/>
            <person name="Singh A."/>
            <person name="Wilkins M.J."/>
            <person name="Karaoz U."/>
            <person name="Brodie E.L."/>
            <person name="Williams K.H."/>
            <person name="Hubbard S.S."/>
            <person name="Banfield J.F."/>
        </authorList>
    </citation>
    <scope>NUCLEOTIDE SEQUENCE [LARGE SCALE GENOMIC DNA]</scope>
</reference>